<dbReference type="EMBL" id="VAFM01000001">
    <property type="protein sequence ID" value="TKW61399.1"/>
    <property type="molecule type" value="Genomic_DNA"/>
</dbReference>
<comment type="caution">
    <text evidence="1">The sequence shown here is derived from an EMBL/GenBank/DDBJ whole genome shotgun (WGS) entry which is preliminary data.</text>
</comment>
<protein>
    <submittedName>
        <fullName evidence="1">Uncharacterized protein</fullName>
    </submittedName>
</protein>
<evidence type="ECO:0000313" key="2">
    <source>
        <dbReference type="Proteomes" id="UP000320948"/>
    </source>
</evidence>
<dbReference type="Proteomes" id="UP000320948">
    <property type="component" value="Unassembled WGS sequence"/>
</dbReference>
<sequence length="479" mass="54445">MVRFTEHFGIPLTQHSVDFVNVNLDSDIPLFIDPVALAEREDEWAQVCTGMVAGFFQRIVDLIRSGDEATALKLLDGLSEPNDTRLGLSKGAPKGRGVSGRQARYVYGALVRSNAVRSGLVSDISDCDLFIEGIGRDKISDMTTNIIRGQLIEYTQQQCVLHDIPMTDDVVSGRIWLPDKGKWQTNKYVNLPTYNGERIILVPKHIVKWSPSFDSQKFYDGFAIQFLKEEELANNGPLVHTFKNGRVDVFKTTLKEKHPFDKDWLAGFSEKHPQVLNEYRKYMKGLGQIVDRIEEITPQSTASIKASFKQTLASIPKGKKHYRQYEKVIAAIFEFIFWPHLCLPRMETRFDGGIKRVDLTFMNGSKSGFFNALRASANYRSSMVFVECKNYTEEIQNPEIDQLANRFTHDRGRFGFIAFRETADWPRLLARCKSTSRGGNGLILPINDARLISLIDAFDPNNDTAVNNLLFAWQREILT</sequence>
<organism evidence="1 2">
    <name type="scientific">Blastochloris viridis</name>
    <name type="common">Rhodopseudomonas viridis</name>
    <dbReference type="NCBI Taxonomy" id="1079"/>
    <lineage>
        <taxon>Bacteria</taxon>
        <taxon>Pseudomonadati</taxon>
        <taxon>Pseudomonadota</taxon>
        <taxon>Alphaproteobacteria</taxon>
        <taxon>Hyphomicrobiales</taxon>
        <taxon>Blastochloridaceae</taxon>
        <taxon>Blastochloris</taxon>
    </lineage>
</organism>
<reference evidence="1 2" key="1">
    <citation type="journal article" date="2017" name="Nat. Commun.">
        <title>In situ click chemistry generation of cyclooxygenase-2 inhibitors.</title>
        <authorList>
            <person name="Bhardwaj A."/>
            <person name="Kaur J."/>
            <person name="Wuest M."/>
            <person name="Wuest F."/>
        </authorList>
    </citation>
    <scope>NUCLEOTIDE SEQUENCE [LARGE SCALE GENOMIC DNA]</scope>
    <source>
        <strain evidence="1">S2_018_000_R2_106</strain>
    </source>
</reference>
<name>A0A6N4RDM4_BLAVI</name>
<proteinExistence type="predicted"/>
<gene>
    <name evidence="1" type="ORF">DI628_01875</name>
</gene>
<accession>A0A6N4RDM4</accession>
<dbReference type="AlphaFoldDB" id="A0A6N4RDM4"/>
<evidence type="ECO:0000313" key="1">
    <source>
        <dbReference type="EMBL" id="TKW61399.1"/>
    </source>
</evidence>